<sequence>MKVEGTDDGAVAAAGVGPTGVSPFVSKVLAPGDIVLDLNSTNKVLRVGSGLRQDGDSILATKAGKLRFQKQSNKYWVEGSQKRYIPNVEDTVVGIMVDRRSEMFILDIGGPAFGSLPILAFEGATRRNIPNLQIGAAVYARVVNAHRDSDPELSCTDAAGKSAGFGPLKGGFIFDCSTGLARGLLSKPTPPVLEVLGKSLSFEIAVGLNGRVWVNAPKVATIITVSNAIQNAEFLSPTQQHIMVKKLLEDSQ</sequence>
<evidence type="ECO:0000256" key="5">
    <source>
        <dbReference type="ARBA" id="ARBA00022552"/>
    </source>
</evidence>
<keyword evidence="14" id="KW-1185">Reference proteome</keyword>
<dbReference type="EnsemblPlants" id="Pp3c9_4960V3.1">
    <property type="protein sequence ID" value="Pp3c9_4960V3.1"/>
    <property type="gene ID" value="Pp3c9_4960"/>
</dbReference>
<dbReference type="GO" id="GO:0005730">
    <property type="term" value="C:nucleolus"/>
    <property type="evidence" value="ECO:0007669"/>
    <property type="project" value="UniProtKB-SubCell"/>
</dbReference>
<evidence type="ECO:0000313" key="14">
    <source>
        <dbReference type="Proteomes" id="UP000006727"/>
    </source>
</evidence>
<keyword evidence="6" id="KW-0271">Exosome</keyword>
<evidence type="ECO:0000313" key="13">
    <source>
        <dbReference type="EnsemblPlants" id="Pp3c9_4960V3.1"/>
    </source>
</evidence>
<name>A0A2K1K236_PHYPA</name>
<evidence type="ECO:0000259" key="10">
    <source>
        <dbReference type="Pfam" id="PF15985"/>
    </source>
</evidence>
<evidence type="ECO:0000259" key="11">
    <source>
        <dbReference type="Pfam" id="PF18311"/>
    </source>
</evidence>
<dbReference type="GO" id="GO:0000177">
    <property type="term" value="C:cytoplasmic exosome (RNase complex)"/>
    <property type="evidence" value="ECO:0000318"/>
    <property type="project" value="GO_Central"/>
</dbReference>
<evidence type="ECO:0000256" key="1">
    <source>
        <dbReference type="ARBA" id="ARBA00004496"/>
    </source>
</evidence>
<evidence type="ECO:0000256" key="3">
    <source>
        <dbReference type="ARBA" id="ARBA00007841"/>
    </source>
</evidence>
<dbReference type="PaxDb" id="3218-PP1S199_90V6.2"/>
<dbReference type="CDD" id="cd05790">
    <property type="entry name" value="S1_Rrp40"/>
    <property type="match status" value="1"/>
</dbReference>
<evidence type="ECO:0000256" key="4">
    <source>
        <dbReference type="ARBA" id="ARBA00022490"/>
    </source>
</evidence>
<keyword evidence="7" id="KW-0694">RNA-binding</keyword>
<keyword evidence="5" id="KW-0698">rRNA processing</keyword>
<protein>
    <recommendedName>
        <fullName evidence="9">Ribosomal RNA-processing protein 40</fullName>
    </recommendedName>
</protein>
<comment type="subcellular location">
    <subcellularLocation>
        <location evidence="1">Cytoplasm</location>
    </subcellularLocation>
    <subcellularLocation>
        <location evidence="2">Nucleus</location>
        <location evidence="2">Nucleolus</location>
    </subcellularLocation>
</comment>
<dbReference type="InterPro" id="IPR026699">
    <property type="entry name" value="Exosome_RNA_bind1/RRP40/RRP4"/>
</dbReference>
<dbReference type="GO" id="GO:0000467">
    <property type="term" value="P:exonucleolytic trimming to generate mature 3'-end of 5.8S rRNA from tricistronic rRNA transcript (SSU-rRNA, 5.8S rRNA, LSU-rRNA)"/>
    <property type="evidence" value="ECO:0000318"/>
    <property type="project" value="GO_Central"/>
</dbReference>
<dbReference type="GO" id="GO:0003723">
    <property type="term" value="F:RNA binding"/>
    <property type="evidence" value="ECO:0000318"/>
    <property type="project" value="GO_Central"/>
</dbReference>
<evidence type="ECO:0000256" key="7">
    <source>
        <dbReference type="ARBA" id="ARBA00022884"/>
    </source>
</evidence>
<evidence type="ECO:0000256" key="9">
    <source>
        <dbReference type="ARBA" id="ARBA00030615"/>
    </source>
</evidence>
<comment type="similarity">
    <text evidence="3">Belongs to the RRP40 family.</text>
</comment>
<dbReference type="Gramene" id="Pp3c9_4960V3.2">
    <property type="protein sequence ID" value="Pp3c9_4960V3.2"/>
    <property type="gene ID" value="Pp3c9_4960"/>
</dbReference>
<dbReference type="InterPro" id="IPR037319">
    <property type="entry name" value="Rrp40_S1"/>
</dbReference>
<evidence type="ECO:0000256" key="6">
    <source>
        <dbReference type="ARBA" id="ARBA00022835"/>
    </source>
</evidence>
<dbReference type="FunCoup" id="A0A2K1K236">
    <property type="interactions" value="3352"/>
</dbReference>
<proteinExistence type="inferred from homology"/>
<dbReference type="AlphaFoldDB" id="A0A2K1K236"/>
<dbReference type="Pfam" id="PF18311">
    <property type="entry name" value="Rrp40_N"/>
    <property type="match status" value="1"/>
</dbReference>
<keyword evidence="4" id="KW-0963">Cytoplasm</keyword>
<reference evidence="12 14" key="1">
    <citation type="journal article" date="2008" name="Science">
        <title>The Physcomitrella genome reveals evolutionary insights into the conquest of land by plants.</title>
        <authorList>
            <person name="Rensing S."/>
            <person name="Lang D."/>
            <person name="Zimmer A."/>
            <person name="Terry A."/>
            <person name="Salamov A."/>
            <person name="Shapiro H."/>
            <person name="Nishiyama T."/>
            <person name="Perroud P.-F."/>
            <person name="Lindquist E."/>
            <person name="Kamisugi Y."/>
            <person name="Tanahashi T."/>
            <person name="Sakakibara K."/>
            <person name="Fujita T."/>
            <person name="Oishi K."/>
            <person name="Shin-I T."/>
            <person name="Kuroki Y."/>
            <person name="Toyoda A."/>
            <person name="Suzuki Y."/>
            <person name="Hashimoto A."/>
            <person name="Yamaguchi K."/>
            <person name="Sugano A."/>
            <person name="Kohara Y."/>
            <person name="Fujiyama A."/>
            <person name="Anterola A."/>
            <person name="Aoki S."/>
            <person name="Ashton N."/>
            <person name="Barbazuk W.B."/>
            <person name="Barker E."/>
            <person name="Bennetzen J."/>
            <person name="Bezanilla M."/>
            <person name="Blankenship R."/>
            <person name="Cho S.H."/>
            <person name="Dutcher S."/>
            <person name="Estelle M."/>
            <person name="Fawcett J.A."/>
            <person name="Gundlach H."/>
            <person name="Hanada K."/>
            <person name="Heyl A."/>
            <person name="Hicks K.A."/>
            <person name="Hugh J."/>
            <person name="Lohr M."/>
            <person name="Mayer K."/>
            <person name="Melkozernov A."/>
            <person name="Murata T."/>
            <person name="Nelson D."/>
            <person name="Pils B."/>
            <person name="Prigge M."/>
            <person name="Reiss B."/>
            <person name="Renner T."/>
            <person name="Rombauts S."/>
            <person name="Rushton P."/>
            <person name="Sanderfoot A."/>
            <person name="Schween G."/>
            <person name="Shiu S.-H."/>
            <person name="Stueber K."/>
            <person name="Theodoulou F.L."/>
            <person name="Tu H."/>
            <person name="Van de Peer Y."/>
            <person name="Verrier P.J."/>
            <person name="Waters E."/>
            <person name="Wood A."/>
            <person name="Yang L."/>
            <person name="Cove D."/>
            <person name="Cuming A."/>
            <person name="Hasebe M."/>
            <person name="Lucas S."/>
            <person name="Mishler D.B."/>
            <person name="Reski R."/>
            <person name="Grigoriev I."/>
            <person name="Quatrano R.S."/>
            <person name="Boore J.L."/>
        </authorList>
    </citation>
    <scope>NUCLEOTIDE SEQUENCE [LARGE SCALE GENOMIC DNA]</scope>
    <source>
        <strain evidence="13 14">cv. Gransden 2004</strain>
    </source>
</reference>
<dbReference type="CDD" id="cd22526">
    <property type="entry name" value="KH-I_Rrp40"/>
    <property type="match status" value="1"/>
</dbReference>
<feature type="domain" description="Exosome complex exonuclease Rrp40 N-terminal" evidence="11">
    <location>
        <begin position="45"/>
        <end position="83"/>
    </location>
</feature>
<keyword evidence="8" id="KW-0539">Nucleus</keyword>
<reference evidence="12 14" key="2">
    <citation type="journal article" date="2018" name="Plant J.">
        <title>The Physcomitrella patens chromosome-scale assembly reveals moss genome structure and evolution.</title>
        <authorList>
            <person name="Lang D."/>
            <person name="Ullrich K.K."/>
            <person name="Murat F."/>
            <person name="Fuchs J."/>
            <person name="Jenkins J."/>
            <person name="Haas F.B."/>
            <person name="Piednoel M."/>
            <person name="Gundlach H."/>
            <person name="Van Bel M."/>
            <person name="Meyberg R."/>
            <person name="Vives C."/>
            <person name="Morata J."/>
            <person name="Symeonidi A."/>
            <person name="Hiss M."/>
            <person name="Muchero W."/>
            <person name="Kamisugi Y."/>
            <person name="Saleh O."/>
            <person name="Blanc G."/>
            <person name="Decker E.L."/>
            <person name="van Gessel N."/>
            <person name="Grimwood J."/>
            <person name="Hayes R.D."/>
            <person name="Graham S.W."/>
            <person name="Gunter L.E."/>
            <person name="McDaniel S.F."/>
            <person name="Hoernstein S.N.W."/>
            <person name="Larsson A."/>
            <person name="Li F.W."/>
            <person name="Perroud P.F."/>
            <person name="Phillips J."/>
            <person name="Ranjan P."/>
            <person name="Rokshar D.S."/>
            <person name="Rothfels C.J."/>
            <person name="Schneider L."/>
            <person name="Shu S."/>
            <person name="Stevenson D.W."/>
            <person name="Thummler F."/>
            <person name="Tillich M."/>
            <person name="Villarreal Aguilar J.C."/>
            <person name="Widiez T."/>
            <person name="Wong G.K."/>
            <person name="Wymore A."/>
            <person name="Zhang Y."/>
            <person name="Zimmer A.D."/>
            <person name="Quatrano R.S."/>
            <person name="Mayer K.F.X."/>
            <person name="Goodstein D."/>
            <person name="Casacuberta J.M."/>
            <person name="Vandepoele K."/>
            <person name="Reski R."/>
            <person name="Cuming A.C."/>
            <person name="Tuskan G.A."/>
            <person name="Maumus F."/>
            <person name="Salse J."/>
            <person name="Schmutz J."/>
            <person name="Rensing S.A."/>
        </authorList>
    </citation>
    <scope>NUCLEOTIDE SEQUENCE [LARGE SCALE GENOMIC DNA]</scope>
    <source>
        <strain evidence="13 14">cv. Gransden 2004</strain>
    </source>
</reference>
<dbReference type="OMA" id="SYMAFPN"/>
<dbReference type="STRING" id="3218.A0A2K1K236"/>
<dbReference type="InterPro" id="IPR012340">
    <property type="entry name" value="NA-bd_OB-fold"/>
</dbReference>
<dbReference type="InterPro" id="IPR004088">
    <property type="entry name" value="KH_dom_type_1"/>
</dbReference>
<dbReference type="Gene3D" id="2.40.50.140">
    <property type="entry name" value="Nucleic acid-binding proteins"/>
    <property type="match status" value="1"/>
</dbReference>
<organism evidence="12">
    <name type="scientific">Physcomitrium patens</name>
    <name type="common">Spreading-leaved earth moss</name>
    <name type="synonym">Physcomitrella patens</name>
    <dbReference type="NCBI Taxonomy" id="3218"/>
    <lineage>
        <taxon>Eukaryota</taxon>
        <taxon>Viridiplantae</taxon>
        <taxon>Streptophyta</taxon>
        <taxon>Embryophyta</taxon>
        <taxon>Bryophyta</taxon>
        <taxon>Bryophytina</taxon>
        <taxon>Bryopsida</taxon>
        <taxon>Funariidae</taxon>
        <taxon>Funariales</taxon>
        <taxon>Funariaceae</taxon>
        <taxon>Physcomitrium</taxon>
    </lineage>
</organism>
<dbReference type="EMBL" id="ABEU02000009">
    <property type="protein sequence ID" value="PNR47832.1"/>
    <property type="molecule type" value="Genomic_DNA"/>
</dbReference>
<dbReference type="FunFam" id="2.40.50.140:FF:000127">
    <property type="entry name" value="Exosome complex component RRP40"/>
    <property type="match status" value="1"/>
</dbReference>
<dbReference type="PANTHER" id="PTHR21321">
    <property type="entry name" value="PNAS-3 RELATED"/>
    <property type="match status" value="1"/>
</dbReference>
<dbReference type="Proteomes" id="UP000006727">
    <property type="component" value="Chromosome 9"/>
</dbReference>
<dbReference type="InterPro" id="IPR036612">
    <property type="entry name" value="KH_dom_type_1_sf"/>
</dbReference>
<dbReference type="RefSeq" id="XP_024384054.1">
    <property type="nucleotide sequence ID" value="XM_024528286.2"/>
</dbReference>
<dbReference type="SUPFAM" id="SSF50249">
    <property type="entry name" value="Nucleic acid-binding proteins"/>
    <property type="match status" value="1"/>
</dbReference>
<evidence type="ECO:0000256" key="2">
    <source>
        <dbReference type="ARBA" id="ARBA00004604"/>
    </source>
</evidence>
<dbReference type="InterPro" id="IPR049469">
    <property type="entry name" value="RRP40_KH-I"/>
</dbReference>
<reference evidence="13" key="3">
    <citation type="submission" date="2020-12" db="UniProtKB">
        <authorList>
            <consortium name="EnsemblPlants"/>
        </authorList>
    </citation>
    <scope>IDENTIFICATION</scope>
</reference>
<dbReference type="PANTHER" id="PTHR21321:SF1">
    <property type="entry name" value="EXOSOME COMPLEX COMPONENT RRP40"/>
    <property type="match status" value="1"/>
</dbReference>
<dbReference type="GO" id="GO:0071038">
    <property type="term" value="P:TRAMP-dependent tRNA surveillance pathway"/>
    <property type="evidence" value="ECO:0000318"/>
    <property type="project" value="GO_Central"/>
</dbReference>
<dbReference type="InterPro" id="IPR041054">
    <property type="entry name" value="Rrp40_N_euk"/>
</dbReference>
<dbReference type="GO" id="GO:0034475">
    <property type="term" value="P:U4 snRNA 3'-end processing"/>
    <property type="evidence" value="ECO:0000318"/>
    <property type="project" value="GO_Central"/>
</dbReference>
<evidence type="ECO:0000313" key="12">
    <source>
        <dbReference type="EMBL" id="PNR47832.1"/>
    </source>
</evidence>
<dbReference type="Pfam" id="PF15985">
    <property type="entry name" value="KH_6"/>
    <property type="match status" value="1"/>
</dbReference>
<dbReference type="Gene3D" id="3.30.1370.10">
    <property type="entry name" value="K Homology domain, type 1"/>
    <property type="match status" value="1"/>
</dbReference>
<dbReference type="Pfam" id="PF21262">
    <property type="entry name" value="RRP40_S1"/>
    <property type="match status" value="1"/>
</dbReference>
<dbReference type="KEGG" id="ppp:112286417"/>
<dbReference type="GeneID" id="112286417"/>
<evidence type="ECO:0000256" key="8">
    <source>
        <dbReference type="ARBA" id="ARBA00023242"/>
    </source>
</evidence>
<dbReference type="FunFam" id="3.30.1370.10:FF:000038">
    <property type="entry name" value="exosome complex component RRP40"/>
    <property type="match status" value="1"/>
</dbReference>
<accession>A0A2K1K236</accession>
<dbReference type="GO" id="GO:0071051">
    <property type="term" value="P:poly(A)-dependent snoRNA 3'-end processing"/>
    <property type="evidence" value="ECO:0000318"/>
    <property type="project" value="GO_Central"/>
</dbReference>
<dbReference type="OrthoDB" id="340500at2759"/>
<dbReference type="GO" id="GO:0000176">
    <property type="term" value="C:nuclear exosome (RNase complex)"/>
    <property type="evidence" value="ECO:0000318"/>
    <property type="project" value="GO_Central"/>
</dbReference>
<dbReference type="SUPFAM" id="SSF110324">
    <property type="entry name" value="Ribosomal L27 protein-like"/>
    <property type="match status" value="1"/>
</dbReference>
<dbReference type="GO" id="GO:0071034">
    <property type="term" value="P:CUT catabolic process"/>
    <property type="evidence" value="ECO:0000318"/>
    <property type="project" value="GO_Central"/>
</dbReference>
<dbReference type="Gramene" id="Pp3c9_4960V3.1">
    <property type="protein sequence ID" value="Pp3c9_4960V3.1"/>
    <property type="gene ID" value="Pp3c9_4960"/>
</dbReference>
<dbReference type="EnsemblPlants" id="Pp3c9_4960V3.2">
    <property type="protein sequence ID" value="Pp3c9_4960V3.2"/>
    <property type="gene ID" value="Pp3c9_4960"/>
</dbReference>
<dbReference type="Gene3D" id="2.40.50.100">
    <property type="match status" value="1"/>
</dbReference>
<gene>
    <name evidence="13" type="primary">LOC112286417</name>
    <name evidence="12" type="ORF">PHYPA_012305</name>
</gene>
<dbReference type="SUPFAM" id="SSF54791">
    <property type="entry name" value="Eukaryotic type KH-domain (KH-domain type I)"/>
    <property type="match status" value="1"/>
</dbReference>
<dbReference type="GO" id="GO:0071035">
    <property type="term" value="P:nuclear polyadenylation-dependent rRNA catabolic process"/>
    <property type="evidence" value="ECO:0000318"/>
    <property type="project" value="GO_Central"/>
</dbReference>
<dbReference type="GO" id="GO:0000956">
    <property type="term" value="P:nuclear-transcribed mRNA catabolic process"/>
    <property type="evidence" value="ECO:0000318"/>
    <property type="project" value="GO_Central"/>
</dbReference>
<feature type="domain" description="K Homology" evidence="10">
    <location>
        <begin position="171"/>
        <end position="219"/>
    </location>
</feature>